<feature type="signal peptide" evidence="2">
    <location>
        <begin position="1"/>
        <end position="24"/>
    </location>
</feature>
<dbReference type="Proteomes" id="UP000317429">
    <property type="component" value="Chromosome"/>
</dbReference>
<organism evidence="3 4">
    <name type="scientific">Pirellulimonas nuda</name>
    <dbReference type="NCBI Taxonomy" id="2528009"/>
    <lineage>
        <taxon>Bacteria</taxon>
        <taxon>Pseudomonadati</taxon>
        <taxon>Planctomycetota</taxon>
        <taxon>Planctomycetia</taxon>
        <taxon>Pirellulales</taxon>
        <taxon>Lacipirellulaceae</taxon>
        <taxon>Pirellulimonas</taxon>
    </lineage>
</organism>
<keyword evidence="2" id="KW-0732">Signal</keyword>
<evidence type="ECO:0000313" key="3">
    <source>
        <dbReference type="EMBL" id="QDU91658.1"/>
    </source>
</evidence>
<dbReference type="KEGG" id="pnd:Pla175_50880"/>
<name>A0A518DJK1_9BACT</name>
<gene>
    <name evidence="3" type="ORF">Pla175_50880</name>
</gene>
<evidence type="ECO:0000256" key="1">
    <source>
        <dbReference type="SAM" id="MobiDB-lite"/>
    </source>
</evidence>
<evidence type="ECO:0000256" key="2">
    <source>
        <dbReference type="SAM" id="SignalP"/>
    </source>
</evidence>
<protein>
    <submittedName>
        <fullName evidence="3">Uncharacterized protein</fullName>
    </submittedName>
</protein>
<accession>A0A518DJK1</accession>
<proteinExistence type="predicted"/>
<feature type="chain" id="PRO_5022008225" evidence="2">
    <location>
        <begin position="25"/>
        <end position="231"/>
    </location>
</feature>
<feature type="region of interest" description="Disordered" evidence="1">
    <location>
        <begin position="25"/>
        <end position="44"/>
    </location>
</feature>
<reference evidence="3 4" key="1">
    <citation type="submission" date="2019-02" db="EMBL/GenBank/DDBJ databases">
        <title>Deep-cultivation of Planctomycetes and their phenomic and genomic characterization uncovers novel biology.</title>
        <authorList>
            <person name="Wiegand S."/>
            <person name="Jogler M."/>
            <person name="Boedeker C."/>
            <person name="Pinto D."/>
            <person name="Vollmers J."/>
            <person name="Rivas-Marin E."/>
            <person name="Kohn T."/>
            <person name="Peeters S.H."/>
            <person name="Heuer A."/>
            <person name="Rast P."/>
            <person name="Oberbeckmann S."/>
            <person name="Bunk B."/>
            <person name="Jeske O."/>
            <person name="Meyerdierks A."/>
            <person name="Storesund J.E."/>
            <person name="Kallscheuer N."/>
            <person name="Luecker S."/>
            <person name="Lage O.M."/>
            <person name="Pohl T."/>
            <person name="Merkel B.J."/>
            <person name="Hornburger P."/>
            <person name="Mueller R.-W."/>
            <person name="Bruemmer F."/>
            <person name="Labrenz M."/>
            <person name="Spormann A.M."/>
            <person name="Op den Camp H."/>
            <person name="Overmann J."/>
            <person name="Amann R."/>
            <person name="Jetten M.S.M."/>
            <person name="Mascher T."/>
            <person name="Medema M.H."/>
            <person name="Devos D.P."/>
            <person name="Kaster A.-K."/>
            <person name="Ovreas L."/>
            <person name="Rohde M."/>
            <person name="Galperin M.Y."/>
            <person name="Jogler C."/>
        </authorList>
    </citation>
    <scope>NUCLEOTIDE SEQUENCE [LARGE SCALE GENOMIC DNA]</scope>
    <source>
        <strain evidence="3 4">Pla175</strain>
    </source>
</reference>
<dbReference type="EMBL" id="CP036291">
    <property type="protein sequence ID" value="QDU91658.1"/>
    <property type="molecule type" value="Genomic_DNA"/>
</dbReference>
<keyword evidence="4" id="KW-1185">Reference proteome</keyword>
<sequence length="231" mass="24711" precursor="true">MPRSPLLLLAAAFLLTEAKLPAQADPPKAVPRYGAEPADRTPTGQPAKMVRLELWMITLGEDAGPEVLESAAQPLAGRDEAAARVKRLQGGKLLARSLFFSGITVDGQPLHWQMGISEPTVSAVSTNQRGSSFNIQYRDVGVVLEADCDVLSDSRIQIALKLQESHLEQSDIPIQQVAGEEPILASQTVLFSHASRVVCNSSGALVVFSSSVKGDAKDRTIIVYLAGTILE</sequence>
<evidence type="ECO:0000313" key="4">
    <source>
        <dbReference type="Proteomes" id="UP000317429"/>
    </source>
</evidence>
<dbReference type="AlphaFoldDB" id="A0A518DJK1"/>